<dbReference type="EMBL" id="LGRX02008663">
    <property type="protein sequence ID" value="KAK3273049.1"/>
    <property type="molecule type" value="Genomic_DNA"/>
</dbReference>
<keyword evidence="3" id="KW-1185">Reference proteome</keyword>
<feature type="region of interest" description="Disordered" evidence="1">
    <location>
        <begin position="1"/>
        <end position="30"/>
    </location>
</feature>
<dbReference type="Proteomes" id="UP001190700">
    <property type="component" value="Unassembled WGS sequence"/>
</dbReference>
<organism evidence="2 3">
    <name type="scientific">Cymbomonas tetramitiformis</name>
    <dbReference type="NCBI Taxonomy" id="36881"/>
    <lineage>
        <taxon>Eukaryota</taxon>
        <taxon>Viridiplantae</taxon>
        <taxon>Chlorophyta</taxon>
        <taxon>Pyramimonadophyceae</taxon>
        <taxon>Pyramimonadales</taxon>
        <taxon>Pyramimonadaceae</taxon>
        <taxon>Cymbomonas</taxon>
    </lineage>
</organism>
<gene>
    <name evidence="2" type="ORF">CYMTET_18693</name>
</gene>
<proteinExistence type="predicted"/>
<comment type="caution">
    <text evidence="2">The sequence shown here is derived from an EMBL/GenBank/DDBJ whole genome shotgun (WGS) entry which is preliminary data.</text>
</comment>
<protein>
    <submittedName>
        <fullName evidence="2">Uncharacterized protein</fullName>
    </submittedName>
</protein>
<accession>A0AAE0L606</accession>
<evidence type="ECO:0000313" key="3">
    <source>
        <dbReference type="Proteomes" id="UP001190700"/>
    </source>
</evidence>
<feature type="compositionally biased region" description="Basic and acidic residues" evidence="1">
    <location>
        <begin position="13"/>
        <end position="24"/>
    </location>
</feature>
<sequence length="359" mass="40240">MEEMRCGVNATAAEHHGNEAEKQDSGPVDLARRSSRTLQRSFLQDNACSLLIENSCSPGTSSVRLGCEAKLIKAWPNLREGDVLTKNWRHLQQAPKLRSGGMTFPLYWFSDDLATSLVFIPKARKTRASSEKFINPFSKDHNSIKDKRPPAGSYVFVKTYNESGFRVGYHRGTIMQVSGHALLADQQPVLYAGEMEFDDEGRLLLWTNYSGTYCPPRALAFQCGLPMDKFWYYCSPAEVGSWDNLDELMAQKLLIRTTDKCGNTEYCRRALTHEDSKYEKALEQLSACEQSIISEFPEFGALMKTVQGMREERVKGMAEFGYGPRQGLGRFPGRRVSRIPARCAGSAARGSTAVFVELP</sequence>
<reference evidence="2 3" key="1">
    <citation type="journal article" date="2015" name="Genome Biol. Evol.">
        <title>Comparative Genomics of a Bacterivorous Green Alga Reveals Evolutionary Causalities and Consequences of Phago-Mixotrophic Mode of Nutrition.</title>
        <authorList>
            <person name="Burns J.A."/>
            <person name="Paasch A."/>
            <person name="Narechania A."/>
            <person name="Kim E."/>
        </authorList>
    </citation>
    <scope>NUCLEOTIDE SEQUENCE [LARGE SCALE GENOMIC DNA]</scope>
    <source>
        <strain evidence="2 3">PLY_AMNH</strain>
    </source>
</reference>
<name>A0AAE0L606_9CHLO</name>
<dbReference type="AlphaFoldDB" id="A0AAE0L606"/>
<evidence type="ECO:0000313" key="2">
    <source>
        <dbReference type="EMBL" id="KAK3273049.1"/>
    </source>
</evidence>
<evidence type="ECO:0000256" key="1">
    <source>
        <dbReference type="SAM" id="MobiDB-lite"/>
    </source>
</evidence>